<sequence>MIIGRTIELAGIFREDNGSLGDALLIISTAVQQFVANTVRQVDGIGADLARLLGPTFLKWEPVRFEITAVGFCLINLIAIGNVGNDRLGKDNDFSSLQGRRFSLDRGPISTEFGCGAERGAKVGHLAVVIRSIQVGDQAGFPVIGQLAFIQLVPCEFDIVGKQQGHETVFAEVGAPDAAVGSGQFHIHIVGVPPDVHRNDGDTEVNPSTAVGMLVAVFDIVKSHERIKAQQDGMAHVRVAVVHHFHTGRRVRRNQCAGGAPIPLQGGGRILSVPLRGGVPHVGPQVELVPGGNGPVLFRWVSVLGRIRPETDIRGVSAEVLRQLFLGKHNVEVLFKTSEFRIRQQAGRNQGDVMVHLSQVFQPAVFTVSQQRIKGNEFSDCGHVVSGTRCHHGRKVEGLQIRTGRVPRGAHHRQGIRAFFRGMRHQVDARLLVFSRYPPRNVFA</sequence>
<proteinExistence type="predicted"/>
<reference evidence="1" key="1">
    <citation type="submission" date="2019-11" db="EMBL/GenBank/DDBJ databases">
        <authorList>
            <person name="Feng L."/>
        </authorList>
    </citation>
    <scope>NUCLEOTIDE SEQUENCE</scope>
    <source>
        <strain evidence="1">AMuciniphilaLFYP55</strain>
    </source>
</reference>
<accession>A0A6N2TFE0</accession>
<protein>
    <submittedName>
        <fullName evidence="1">Uncharacterized protein</fullName>
    </submittedName>
</protein>
<dbReference type="EMBL" id="CACRSS010000016">
    <property type="protein sequence ID" value="VYT04400.1"/>
    <property type="molecule type" value="Genomic_DNA"/>
</dbReference>
<evidence type="ECO:0000313" key="1">
    <source>
        <dbReference type="EMBL" id="VYT04400.1"/>
    </source>
</evidence>
<organism evidence="1">
    <name type="scientific">Akkermansia muciniphila</name>
    <dbReference type="NCBI Taxonomy" id="239935"/>
    <lineage>
        <taxon>Bacteria</taxon>
        <taxon>Pseudomonadati</taxon>
        <taxon>Verrucomicrobiota</taxon>
        <taxon>Verrucomicrobiia</taxon>
        <taxon>Verrucomicrobiales</taxon>
        <taxon>Akkermansiaceae</taxon>
        <taxon>Akkermansia</taxon>
    </lineage>
</organism>
<dbReference type="AlphaFoldDB" id="A0A6N2TFE0"/>
<gene>
    <name evidence="1" type="ORF">AMLFYP55_00386</name>
</gene>
<name>A0A6N2TFE0_9BACT</name>